<proteinExistence type="predicted"/>
<dbReference type="AlphaFoldDB" id="A0A974C4M2"/>
<gene>
    <name evidence="1" type="ORF">XELAEV_18042643mg</name>
</gene>
<sequence>MKCTQVQYPTKLLFYNQDIGYPLQCWNRIPCRCAVKGDSSGVFSRSLCRTICGLPFLQQFSPLTQPSSIPLRMHYQVAEED</sequence>
<reference evidence="2" key="1">
    <citation type="journal article" date="2016" name="Nature">
        <title>Genome evolution in the allotetraploid frog Xenopus laevis.</title>
        <authorList>
            <person name="Session A.M."/>
            <person name="Uno Y."/>
            <person name="Kwon T."/>
            <person name="Chapman J.A."/>
            <person name="Toyoda A."/>
            <person name="Takahashi S."/>
            <person name="Fukui A."/>
            <person name="Hikosaka A."/>
            <person name="Suzuki A."/>
            <person name="Kondo M."/>
            <person name="van Heeringen S.J."/>
            <person name="Quigley I."/>
            <person name="Heinz S."/>
            <person name="Ogino H."/>
            <person name="Ochi H."/>
            <person name="Hellsten U."/>
            <person name="Lyons J.B."/>
            <person name="Simakov O."/>
            <person name="Putnam N."/>
            <person name="Stites J."/>
            <person name="Kuroki Y."/>
            <person name="Tanaka T."/>
            <person name="Michiue T."/>
            <person name="Watanabe M."/>
            <person name="Bogdanovic O."/>
            <person name="Lister R."/>
            <person name="Georgiou G."/>
            <person name="Paranjpe S.S."/>
            <person name="van Kruijsbergen I."/>
            <person name="Shu S."/>
            <person name="Carlson J."/>
            <person name="Kinoshita T."/>
            <person name="Ohta Y."/>
            <person name="Mawaribuchi S."/>
            <person name="Jenkins J."/>
            <person name="Grimwood J."/>
            <person name="Schmutz J."/>
            <person name="Mitros T."/>
            <person name="Mozaffari S.V."/>
            <person name="Suzuki Y."/>
            <person name="Haramoto Y."/>
            <person name="Yamamoto T.S."/>
            <person name="Takagi C."/>
            <person name="Heald R."/>
            <person name="Miller K."/>
            <person name="Haudenschild C."/>
            <person name="Kitzman J."/>
            <person name="Nakayama T."/>
            <person name="Izutsu Y."/>
            <person name="Robert J."/>
            <person name="Fortriede J."/>
            <person name="Burns K."/>
            <person name="Lotay V."/>
            <person name="Karimi K."/>
            <person name="Yasuoka Y."/>
            <person name="Dichmann D.S."/>
            <person name="Flajnik M.F."/>
            <person name="Houston D.W."/>
            <person name="Shendure J."/>
            <person name="DuPasquier L."/>
            <person name="Vize P.D."/>
            <person name="Zorn A.M."/>
            <person name="Ito M."/>
            <person name="Marcotte E.M."/>
            <person name="Wallingford J.B."/>
            <person name="Ito Y."/>
            <person name="Asashima M."/>
            <person name="Ueno N."/>
            <person name="Matsuda Y."/>
            <person name="Veenstra G.J."/>
            <person name="Fujiyama A."/>
            <person name="Harland R.M."/>
            <person name="Taira M."/>
            <person name="Rokhsar D.S."/>
        </authorList>
    </citation>
    <scope>NUCLEOTIDE SEQUENCE [LARGE SCALE GENOMIC DNA]</scope>
    <source>
        <strain evidence="2">J</strain>
    </source>
</reference>
<evidence type="ECO:0000313" key="1">
    <source>
        <dbReference type="EMBL" id="OCT66386.1"/>
    </source>
</evidence>
<name>A0A974C4M2_XENLA</name>
<organism evidence="1 2">
    <name type="scientific">Xenopus laevis</name>
    <name type="common">African clawed frog</name>
    <dbReference type="NCBI Taxonomy" id="8355"/>
    <lineage>
        <taxon>Eukaryota</taxon>
        <taxon>Metazoa</taxon>
        <taxon>Chordata</taxon>
        <taxon>Craniata</taxon>
        <taxon>Vertebrata</taxon>
        <taxon>Euteleostomi</taxon>
        <taxon>Amphibia</taxon>
        <taxon>Batrachia</taxon>
        <taxon>Anura</taxon>
        <taxon>Pipoidea</taxon>
        <taxon>Pipidae</taxon>
        <taxon>Xenopodinae</taxon>
        <taxon>Xenopus</taxon>
        <taxon>Xenopus</taxon>
    </lineage>
</organism>
<dbReference type="EMBL" id="CM004481">
    <property type="protein sequence ID" value="OCT66386.1"/>
    <property type="molecule type" value="Genomic_DNA"/>
</dbReference>
<accession>A0A974C4M2</accession>
<dbReference type="Proteomes" id="UP000694892">
    <property type="component" value="Chromosome 8S"/>
</dbReference>
<protein>
    <submittedName>
        <fullName evidence="1">Uncharacterized protein</fullName>
    </submittedName>
</protein>
<evidence type="ECO:0000313" key="2">
    <source>
        <dbReference type="Proteomes" id="UP000694892"/>
    </source>
</evidence>